<evidence type="ECO:0000313" key="5">
    <source>
        <dbReference type="Proteomes" id="UP001174677"/>
    </source>
</evidence>
<dbReference type="Pfam" id="PF12796">
    <property type="entry name" value="Ank_2"/>
    <property type="match status" value="4"/>
</dbReference>
<gene>
    <name evidence="4" type="ORF">P3X46_024797</name>
</gene>
<feature type="repeat" description="ANK" evidence="3">
    <location>
        <begin position="217"/>
        <end position="249"/>
    </location>
</feature>
<dbReference type="SUPFAM" id="SSF48403">
    <property type="entry name" value="Ankyrin repeat"/>
    <property type="match status" value="1"/>
</dbReference>
<keyword evidence="2 3" id="KW-0040">ANK repeat</keyword>
<evidence type="ECO:0000256" key="1">
    <source>
        <dbReference type="ARBA" id="ARBA00022737"/>
    </source>
</evidence>
<dbReference type="Proteomes" id="UP001174677">
    <property type="component" value="Chromosome 14"/>
</dbReference>
<name>A0ABQ9L3L8_HEVBR</name>
<dbReference type="Gene3D" id="1.25.40.20">
    <property type="entry name" value="Ankyrin repeat-containing domain"/>
    <property type="match status" value="2"/>
</dbReference>
<dbReference type="PANTHER" id="PTHR24186">
    <property type="entry name" value="PROTEIN PHOSPHATASE 1 REGULATORY SUBUNIT"/>
    <property type="match status" value="1"/>
</dbReference>
<feature type="repeat" description="ANK" evidence="3">
    <location>
        <begin position="286"/>
        <end position="310"/>
    </location>
</feature>
<sequence>MADSQALPETQLASEINDQPERKDIITFMDAKWYNSAAEGQINLFKHYTGPLDLLRTPNKNTVLHVYITAVQNETEESIEFVKLVISKCPSLLAEPNIRGETPLHIAARFGHNNIVEFLIHSIKKAQYEDLERGAEVSTSDKMLKKTSTDEDSALHEAVRNNHPQVVEILIRENPEFANITNAAGESPLYLAAVRESNSTASKILEICLSPAYTGPKARTALHEAVISGDADLTRKILDKNSSLTRDQDKEGWTPLHYASYFNLLPIVEMLLEDDNKSAAYIGDNYGKTPLHLAILNGNSHLKVVEKIMSVCPDCCDLTDNRGRNVLHFAVESGSFKGMRLITEKPSLANLINQKDEKGNTPVHLVAAFGFEDCCLTEHHLVDKKAVNNKNLTALDVVLETKHKSKLPLPVYQLDFMPI</sequence>
<evidence type="ECO:0000256" key="3">
    <source>
        <dbReference type="PROSITE-ProRule" id="PRU00023"/>
    </source>
</evidence>
<keyword evidence="1" id="KW-0677">Repeat</keyword>
<dbReference type="SMART" id="SM00248">
    <property type="entry name" value="ANK"/>
    <property type="match status" value="9"/>
</dbReference>
<evidence type="ECO:0000313" key="4">
    <source>
        <dbReference type="EMBL" id="KAJ9159282.1"/>
    </source>
</evidence>
<accession>A0ABQ9L3L8</accession>
<dbReference type="PROSITE" id="PS50297">
    <property type="entry name" value="ANK_REP_REGION"/>
    <property type="match status" value="3"/>
</dbReference>
<dbReference type="InterPro" id="IPR002110">
    <property type="entry name" value="Ankyrin_rpt"/>
</dbReference>
<dbReference type="PANTHER" id="PTHR24186:SF50">
    <property type="entry name" value="ANKYRIN REPEAT-CONTAINING PROTEIN ITN1-LIKE ISOFORM X1"/>
    <property type="match status" value="1"/>
</dbReference>
<dbReference type="SUPFAM" id="SSF140860">
    <property type="entry name" value="Pseudo ankyrin repeat-like"/>
    <property type="match status" value="1"/>
</dbReference>
<evidence type="ECO:0000256" key="2">
    <source>
        <dbReference type="ARBA" id="ARBA00023043"/>
    </source>
</evidence>
<comment type="caution">
    <text evidence="4">The sequence shown here is derived from an EMBL/GenBank/DDBJ whole genome shotgun (WGS) entry which is preliminary data.</text>
</comment>
<dbReference type="PROSITE" id="PS50088">
    <property type="entry name" value="ANK_REPEAT"/>
    <property type="match status" value="5"/>
</dbReference>
<organism evidence="4 5">
    <name type="scientific">Hevea brasiliensis</name>
    <name type="common">Para rubber tree</name>
    <name type="synonym">Siphonia brasiliensis</name>
    <dbReference type="NCBI Taxonomy" id="3981"/>
    <lineage>
        <taxon>Eukaryota</taxon>
        <taxon>Viridiplantae</taxon>
        <taxon>Streptophyta</taxon>
        <taxon>Embryophyta</taxon>
        <taxon>Tracheophyta</taxon>
        <taxon>Spermatophyta</taxon>
        <taxon>Magnoliopsida</taxon>
        <taxon>eudicotyledons</taxon>
        <taxon>Gunneridae</taxon>
        <taxon>Pentapetalae</taxon>
        <taxon>rosids</taxon>
        <taxon>fabids</taxon>
        <taxon>Malpighiales</taxon>
        <taxon>Euphorbiaceae</taxon>
        <taxon>Crotonoideae</taxon>
        <taxon>Micrandreae</taxon>
        <taxon>Hevea</taxon>
    </lineage>
</organism>
<feature type="repeat" description="ANK" evidence="3">
    <location>
        <begin position="251"/>
        <end position="273"/>
    </location>
</feature>
<dbReference type="InterPro" id="IPR036770">
    <property type="entry name" value="Ankyrin_rpt-contain_sf"/>
</dbReference>
<keyword evidence="5" id="KW-1185">Reference proteome</keyword>
<feature type="repeat" description="ANK" evidence="3">
    <location>
        <begin position="150"/>
        <end position="182"/>
    </location>
</feature>
<protein>
    <recommendedName>
        <fullName evidence="6">PGG domain-containing protein</fullName>
    </recommendedName>
</protein>
<feature type="repeat" description="ANK" evidence="3">
    <location>
        <begin position="99"/>
        <end position="120"/>
    </location>
</feature>
<reference evidence="4" key="1">
    <citation type="journal article" date="2023" name="Plant Biotechnol. J.">
        <title>Chromosome-level wild Hevea brasiliensis genome provides new tools for genomic-assisted breeding and valuable loci to elevate rubber yield.</title>
        <authorList>
            <person name="Cheng H."/>
            <person name="Song X."/>
            <person name="Hu Y."/>
            <person name="Wu T."/>
            <person name="Yang Q."/>
            <person name="An Z."/>
            <person name="Feng S."/>
            <person name="Deng Z."/>
            <person name="Wu W."/>
            <person name="Zeng X."/>
            <person name="Tu M."/>
            <person name="Wang X."/>
            <person name="Huang H."/>
        </authorList>
    </citation>
    <scope>NUCLEOTIDE SEQUENCE</scope>
    <source>
        <strain evidence="4">MT/VB/25A 57/8</strain>
    </source>
</reference>
<evidence type="ECO:0008006" key="6">
    <source>
        <dbReference type="Google" id="ProtNLM"/>
    </source>
</evidence>
<dbReference type="EMBL" id="JARPOI010000014">
    <property type="protein sequence ID" value="KAJ9159282.1"/>
    <property type="molecule type" value="Genomic_DNA"/>
</dbReference>
<proteinExistence type="predicted"/>